<evidence type="ECO:0000313" key="3">
    <source>
        <dbReference type="Proteomes" id="UP000281553"/>
    </source>
</evidence>
<feature type="compositionally biased region" description="Low complexity" evidence="1">
    <location>
        <begin position="1"/>
        <end position="11"/>
    </location>
</feature>
<proteinExistence type="predicted"/>
<sequence>MQALPLVDDPLPSSPIPTSTQEHTRPTSSRGFEAIQSISTAVQDSPHAASPAIITGNTGTESAAVTETTVDEIPLDATSCEVSAPMLLEPAVSPEEFFEFQLPDCYTVSELQNFYSNQTVDNFSNLEQAFLEETSLDAVSLASFSAETNPTQSQRPAVDAKIPLHEHPLYRLICTHAYDRVAWHRSINTCRQKQGSVSQQEQAAWTLERLTQQQMNRGNASVHEENRDALGDGGGVGGSNDDNGGEGGGDDF</sequence>
<evidence type="ECO:0000313" key="2">
    <source>
        <dbReference type="EMBL" id="VDK88625.1"/>
    </source>
</evidence>
<accession>A0A3P6U3M6</accession>
<reference evidence="2 3" key="1">
    <citation type="submission" date="2018-11" db="EMBL/GenBank/DDBJ databases">
        <authorList>
            <consortium name="Pathogen Informatics"/>
        </authorList>
    </citation>
    <scope>NUCLEOTIDE SEQUENCE [LARGE SCALE GENOMIC DNA]</scope>
</reference>
<dbReference type="AlphaFoldDB" id="A0A3P6U3M6"/>
<feature type="region of interest" description="Disordered" evidence="1">
    <location>
        <begin position="212"/>
        <end position="252"/>
    </location>
</feature>
<protein>
    <submittedName>
        <fullName evidence="2">Uncharacterized protein</fullName>
    </submittedName>
</protein>
<gene>
    <name evidence="2" type="ORF">DILT_LOCUS4242</name>
</gene>
<dbReference type="EMBL" id="UYRU01045111">
    <property type="protein sequence ID" value="VDK88625.1"/>
    <property type="molecule type" value="Genomic_DNA"/>
</dbReference>
<organism evidence="2 3">
    <name type="scientific">Dibothriocephalus latus</name>
    <name type="common">Fish tapeworm</name>
    <name type="synonym">Diphyllobothrium latum</name>
    <dbReference type="NCBI Taxonomy" id="60516"/>
    <lineage>
        <taxon>Eukaryota</taxon>
        <taxon>Metazoa</taxon>
        <taxon>Spiralia</taxon>
        <taxon>Lophotrochozoa</taxon>
        <taxon>Platyhelminthes</taxon>
        <taxon>Cestoda</taxon>
        <taxon>Eucestoda</taxon>
        <taxon>Diphyllobothriidea</taxon>
        <taxon>Diphyllobothriidae</taxon>
        <taxon>Dibothriocephalus</taxon>
    </lineage>
</organism>
<name>A0A3P6U3M6_DIBLA</name>
<feature type="region of interest" description="Disordered" evidence="1">
    <location>
        <begin position="1"/>
        <end position="33"/>
    </location>
</feature>
<feature type="compositionally biased region" description="Polar residues" evidence="1">
    <location>
        <begin position="18"/>
        <end position="33"/>
    </location>
</feature>
<keyword evidence="3" id="KW-1185">Reference proteome</keyword>
<evidence type="ECO:0000256" key="1">
    <source>
        <dbReference type="SAM" id="MobiDB-lite"/>
    </source>
</evidence>
<dbReference type="Proteomes" id="UP000281553">
    <property type="component" value="Unassembled WGS sequence"/>
</dbReference>